<proteinExistence type="predicted"/>
<sequence>MSGNLTDDGATKASGKWAVRDMNARRMIDGKVQPRHHEILPGVFYALTFNQDAFMPEEHARRFLIDRAFQVTAPSGNIVPAMDPEASVRVLPNLLRPNQVIADVSELTHEALLTRALMAPGAPKFTSKTKRDTLIEFLLEENVRLGSARGASDADPAGGDDSSVEEMGADAVDKMFA</sequence>
<feature type="region of interest" description="Disordered" evidence="1">
    <location>
        <begin position="149"/>
        <end position="177"/>
    </location>
</feature>
<evidence type="ECO:0000256" key="1">
    <source>
        <dbReference type="SAM" id="MobiDB-lite"/>
    </source>
</evidence>
<dbReference type="EMBL" id="LR796428">
    <property type="protein sequence ID" value="CAB4144096.1"/>
    <property type="molecule type" value="Genomic_DNA"/>
</dbReference>
<accession>A0A6J5RCC0</accession>
<protein>
    <submittedName>
        <fullName evidence="3">Uncharacterized protein</fullName>
    </submittedName>
</protein>
<dbReference type="EMBL" id="LR797153">
    <property type="protein sequence ID" value="CAB4190175.1"/>
    <property type="molecule type" value="Genomic_DNA"/>
</dbReference>
<gene>
    <name evidence="3" type="ORF">UFOVP1200_42</name>
    <name evidence="2" type="ORF">UFOVP469_12</name>
</gene>
<reference evidence="3" key="1">
    <citation type="submission" date="2020-05" db="EMBL/GenBank/DDBJ databases">
        <authorList>
            <person name="Chiriac C."/>
            <person name="Salcher M."/>
            <person name="Ghai R."/>
            <person name="Kavagutti S V."/>
        </authorList>
    </citation>
    <scope>NUCLEOTIDE SEQUENCE</scope>
</reference>
<evidence type="ECO:0000313" key="3">
    <source>
        <dbReference type="EMBL" id="CAB4190175.1"/>
    </source>
</evidence>
<name>A0A6J5RCC0_9CAUD</name>
<organism evidence="3">
    <name type="scientific">uncultured Caudovirales phage</name>
    <dbReference type="NCBI Taxonomy" id="2100421"/>
    <lineage>
        <taxon>Viruses</taxon>
        <taxon>Duplodnaviria</taxon>
        <taxon>Heunggongvirae</taxon>
        <taxon>Uroviricota</taxon>
        <taxon>Caudoviricetes</taxon>
        <taxon>Peduoviridae</taxon>
        <taxon>Maltschvirus</taxon>
        <taxon>Maltschvirus maltsch</taxon>
    </lineage>
</organism>
<feature type="compositionally biased region" description="Low complexity" evidence="1">
    <location>
        <begin position="149"/>
        <end position="161"/>
    </location>
</feature>
<evidence type="ECO:0000313" key="2">
    <source>
        <dbReference type="EMBL" id="CAB4144096.1"/>
    </source>
</evidence>